<reference evidence="1 2" key="1">
    <citation type="submission" date="2017-03" db="EMBL/GenBank/DDBJ databases">
        <authorList>
            <person name="Afonso C.L."/>
            <person name="Miller P.J."/>
            <person name="Scott M.A."/>
            <person name="Spackman E."/>
            <person name="Goraichik I."/>
            <person name="Dimitrov K.M."/>
            <person name="Suarez D.L."/>
            <person name="Swayne D.E."/>
        </authorList>
    </citation>
    <scope>NUCLEOTIDE SEQUENCE [LARGE SCALE GENOMIC DNA]</scope>
    <source>
        <strain evidence="1 2">ATCC 51113</strain>
    </source>
</reference>
<sequence>MNKHETEKRRMWCKLRLAAGTDTHEIVSGDLILNNITNTQAWLGFMSQTYRRIRRYWQTQPVMFAIETTA</sequence>
<accession>A0A1V8P0Q4</accession>
<name>A0A1V8P0Q4_CITBR</name>
<dbReference type="Proteomes" id="UP000192573">
    <property type="component" value="Unassembled WGS sequence"/>
</dbReference>
<organism evidence="1 2">
    <name type="scientific">Citrobacter braakii</name>
    <dbReference type="NCBI Taxonomy" id="57706"/>
    <lineage>
        <taxon>Bacteria</taxon>
        <taxon>Pseudomonadati</taxon>
        <taxon>Pseudomonadota</taxon>
        <taxon>Gammaproteobacteria</taxon>
        <taxon>Enterobacterales</taxon>
        <taxon>Enterobacteriaceae</taxon>
        <taxon>Citrobacter</taxon>
        <taxon>Citrobacter freundii complex</taxon>
    </lineage>
</organism>
<evidence type="ECO:0000313" key="2">
    <source>
        <dbReference type="Proteomes" id="UP000192573"/>
    </source>
</evidence>
<evidence type="ECO:0000313" key="1">
    <source>
        <dbReference type="EMBL" id="OQM42256.1"/>
    </source>
</evidence>
<gene>
    <name evidence="1" type="ORF">BZK42_12080</name>
</gene>
<dbReference type="AlphaFoldDB" id="A0A1V8P0Q4"/>
<comment type="caution">
    <text evidence="1">The sequence shown here is derived from an EMBL/GenBank/DDBJ whole genome shotgun (WGS) entry which is preliminary data.</text>
</comment>
<proteinExistence type="predicted"/>
<protein>
    <submittedName>
        <fullName evidence="1">Uncharacterized protein</fullName>
    </submittedName>
</protein>
<dbReference type="EMBL" id="NAEW01000004">
    <property type="protein sequence ID" value="OQM42256.1"/>
    <property type="molecule type" value="Genomic_DNA"/>
</dbReference>